<dbReference type="GO" id="GO:0005886">
    <property type="term" value="C:plasma membrane"/>
    <property type="evidence" value="ECO:0007669"/>
    <property type="project" value="UniProtKB-SubCell"/>
</dbReference>
<comment type="caution">
    <text evidence="7">The sequence shown here is derived from an EMBL/GenBank/DDBJ whole genome shotgun (WGS) entry which is preliminary data.</text>
</comment>
<dbReference type="RefSeq" id="WP_104420623.1">
    <property type="nucleotide sequence ID" value="NZ_PTJC01000006.1"/>
</dbReference>
<dbReference type="OrthoDB" id="981917at2"/>
<comment type="subcellular location">
    <subcellularLocation>
        <location evidence="1">Cell membrane</location>
        <topology evidence="1">Multi-pass membrane protein</topology>
    </subcellularLocation>
</comment>
<evidence type="ECO:0000313" key="8">
    <source>
        <dbReference type="Proteomes" id="UP000237662"/>
    </source>
</evidence>
<keyword evidence="2" id="KW-1003">Cell membrane</keyword>
<organism evidence="7 8">
    <name type="scientific">Neolewinella xylanilytica</name>
    <dbReference type="NCBI Taxonomy" id="1514080"/>
    <lineage>
        <taxon>Bacteria</taxon>
        <taxon>Pseudomonadati</taxon>
        <taxon>Bacteroidota</taxon>
        <taxon>Saprospiria</taxon>
        <taxon>Saprospirales</taxon>
        <taxon>Lewinellaceae</taxon>
        <taxon>Neolewinella</taxon>
    </lineage>
</organism>
<proteinExistence type="predicted"/>
<feature type="transmembrane region" description="Helical" evidence="6">
    <location>
        <begin position="46"/>
        <end position="66"/>
    </location>
</feature>
<keyword evidence="8" id="KW-1185">Reference proteome</keyword>
<evidence type="ECO:0000313" key="7">
    <source>
        <dbReference type="EMBL" id="PPK86167.1"/>
    </source>
</evidence>
<feature type="transmembrane region" description="Helical" evidence="6">
    <location>
        <begin position="78"/>
        <end position="98"/>
    </location>
</feature>
<keyword evidence="4 6" id="KW-1133">Transmembrane helix</keyword>
<evidence type="ECO:0000256" key="2">
    <source>
        <dbReference type="ARBA" id="ARBA00022475"/>
    </source>
</evidence>
<protein>
    <submittedName>
        <fullName evidence="7">Cytochrome c oxidase subunit IV</fullName>
    </submittedName>
</protein>
<keyword evidence="3 6" id="KW-0812">Transmembrane</keyword>
<keyword evidence="5 6" id="KW-0472">Membrane</keyword>
<evidence type="ECO:0000256" key="1">
    <source>
        <dbReference type="ARBA" id="ARBA00004651"/>
    </source>
</evidence>
<dbReference type="Pfam" id="PF03626">
    <property type="entry name" value="COX4_pro"/>
    <property type="match status" value="1"/>
</dbReference>
<dbReference type="Proteomes" id="UP000237662">
    <property type="component" value="Unassembled WGS sequence"/>
</dbReference>
<dbReference type="InterPro" id="IPR005171">
    <property type="entry name" value="Cyt_c_oxidase_su4_prok"/>
</dbReference>
<reference evidence="7 8" key="1">
    <citation type="submission" date="2018-02" db="EMBL/GenBank/DDBJ databases">
        <title>Genomic Encyclopedia of Archaeal and Bacterial Type Strains, Phase II (KMG-II): from individual species to whole genera.</title>
        <authorList>
            <person name="Goeker M."/>
        </authorList>
    </citation>
    <scope>NUCLEOTIDE SEQUENCE [LARGE SCALE GENOMIC DNA]</scope>
    <source>
        <strain evidence="7 8">DSM 29526</strain>
    </source>
</reference>
<accession>A0A2S6I4R2</accession>
<name>A0A2S6I4R2_9BACT</name>
<evidence type="ECO:0000256" key="4">
    <source>
        <dbReference type="ARBA" id="ARBA00022989"/>
    </source>
</evidence>
<sequence length="141" mass="15845">MAQHLSYEESVRGVWKGLALLALVTLVEVALSLLKAAEWAEDIRILIYVASLLIIGLSVYKAYFIIYEFMHMGYEVKGLAMTVLLPTMLLIWALIAFFNEGDAWRKSREKVIYKDQLEVPTGDDVGAISPREDDLLLALPA</sequence>
<gene>
    <name evidence="7" type="ORF">CLV84_3086</name>
</gene>
<feature type="transmembrane region" description="Helical" evidence="6">
    <location>
        <begin position="14"/>
        <end position="34"/>
    </location>
</feature>
<dbReference type="EMBL" id="PTJC01000006">
    <property type="protein sequence ID" value="PPK86167.1"/>
    <property type="molecule type" value="Genomic_DNA"/>
</dbReference>
<evidence type="ECO:0000256" key="6">
    <source>
        <dbReference type="SAM" id="Phobius"/>
    </source>
</evidence>
<dbReference type="AlphaFoldDB" id="A0A2S6I4R2"/>
<evidence type="ECO:0000256" key="5">
    <source>
        <dbReference type="ARBA" id="ARBA00023136"/>
    </source>
</evidence>
<evidence type="ECO:0000256" key="3">
    <source>
        <dbReference type="ARBA" id="ARBA00022692"/>
    </source>
</evidence>